<comment type="caution">
    <text evidence="1">The sequence shown here is derived from an EMBL/GenBank/DDBJ whole genome shotgun (WGS) entry which is preliminary data.</text>
</comment>
<keyword evidence="2" id="KW-1185">Reference proteome</keyword>
<gene>
    <name evidence="1" type="ORF">ACFS1K_08930</name>
</gene>
<sequence length="78" mass="8772">MKTNNKKGILALLGIGAGAWAFWKYKTMPPEKKEALKSSINEAGDKLKKTVNELESKVAENYDRTKNSAKEKLKEMTK</sequence>
<accession>A0ABW5VG51</accession>
<dbReference type="RefSeq" id="WP_251807693.1">
    <property type="nucleotide sequence ID" value="NZ_CP166679.1"/>
</dbReference>
<evidence type="ECO:0000313" key="2">
    <source>
        <dbReference type="Proteomes" id="UP001597532"/>
    </source>
</evidence>
<protein>
    <submittedName>
        <fullName evidence="1">YtxH domain-containing protein</fullName>
    </submittedName>
</protein>
<dbReference type="EMBL" id="JBHUOK010000029">
    <property type="protein sequence ID" value="MFD2789884.1"/>
    <property type="molecule type" value="Genomic_DNA"/>
</dbReference>
<proteinExistence type="predicted"/>
<organism evidence="1 2">
    <name type="scientific">Arenibacter antarcticus</name>
    <dbReference type="NCBI Taxonomy" id="2040469"/>
    <lineage>
        <taxon>Bacteria</taxon>
        <taxon>Pseudomonadati</taxon>
        <taxon>Bacteroidota</taxon>
        <taxon>Flavobacteriia</taxon>
        <taxon>Flavobacteriales</taxon>
        <taxon>Flavobacteriaceae</taxon>
        <taxon>Arenibacter</taxon>
    </lineage>
</organism>
<evidence type="ECO:0000313" key="1">
    <source>
        <dbReference type="EMBL" id="MFD2789884.1"/>
    </source>
</evidence>
<reference evidence="2" key="1">
    <citation type="journal article" date="2019" name="Int. J. Syst. Evol. Microbiol.">
        <title>The Global Catalogue of Microorganisms (GCM) 10K type strain sequencing project: providing services to taxonomists for standard genome sequencing and annotation.</title>
        <authorList>
            <consortium name="The Broad Institute Genomics Platform"/>
            <consortium name="The Broad Institute Genome Sequencing Center for Infectious Disease"/>
            <person name="Wu L."/>
            <person name="Ma J."/>
        </authorList>
    </citation>
    <scope>NUCLEOTIDE SEQUENCE [LARGE SCALE GENOMIC DNA]</scope>
    <source>
        <strain evidence="2">KCTC 52924</strain>
    </source>
</reference>
<dbReference type="Proteomes" id="UP001597532">
    <property type="component" value="Unassembled WGS sequence"/>
</dbReference>
<name>A0ABW5VG51_9FLAO</name>